<feature type="region of interest" description="Disordered" evidence="1">
    <location>
        <begin position="1"/>
        <end position="24"/>
    </location>
</feature>
<dbReference type="GO" id="GO:0008745">
    <property type="term" value="F:N-acetylmuramoyl-L-alanine amidase activity"/>
    <property type="evidence" value="ECO:0007669"/>
    <property type="project" value="InterPro"/>
</dbReference>
<feature type="domain" description="MurNAc-LAA" evidence="2">
    <location>
        <begin position="4"/>
        <end position="28"/>
    </location>
</feature>
<dbReference type="AlphaFoldDB" id="W7LE19"/>
<dbReference type="Pfam" id="PF01520">
    <property type="entry name" value="Amidase_3"/>
    <property type="match status" value="1"/>
</dbReference>
<protein>
    <submittedName>
        <fullName evidence="3">N-acetylmuramoyl-L-alanine amidase</fullName>
    </submittedName>
</protein>
<organism evidence="3 4">
    <name type="scientific">Cytobacillus firmus DS1</name>
    <dbReference type="NCBI Taxonomy" id="1307436"/>
    <lineage>
        <taxon>Bacteria</taxon>
        <taxon>Bacillati</taxon>
        <taxon>Bacillota</taxon>
        <taxon>Bacilli</taxon>
        <taxon>Bacillales</taxon>
        <taxon>Bacillaceae</taxon>
        <taxon>Cytobacillus</taxon>
    </lineage>
</organism>
<accession>W7LE19</accession>
<reference evidence="4" key="1">
    <citation type="submission" date="2013-03" db="EMBL/GenBank/DDBJ databases">
        <title>Draft genome sequence of Bacillus firmus DS1.</title>
        <authorList>
            <person name="Peng D."/>
            <person name="Zhu L."/>
            <person name="Sun M."/>
        </authorList>
    </citation>
    <scope>NUCLEOTIDE SEQUENCE [LARGE SCALE GENOMIC DNA]</scope>
    <source>
        <strain evidence="4">DS1</strain>
    </source>
</reference>
<evidence type="ECO:0000313" key="4">
    <source>
        <dbReference type="Proteomes" id="UP000019270"/>
    </source>
</evidence>
<dbReference type="Proteomes" id="UP000019270">
    <property type="component" value="Unassembled WGS sequence"/>
</dbReference>
<dbReference type="SUPFAM" id="SSF53187">
    <property type="entry name" value="Zn-dependent exopeptidases"/>
    <property type="match status" value="1"/>
</dbReference>
<evidence type="ECO:0000256" key="1">
    <source>
        <dbReference type="SAM" id="MobiDB-lite"/>
    </source>
</evidence>
<evidence type="ECO:0000259" key="2">
    <source>
        <dbReference type="Pfam" id="PF01520"/>
    </source>
</evidence>
<evidence type="ECO:0000313" key="3">
    <source>
        <dbReference type="EMBL" id="EWG10234.1"/>
    </source>
</evidence>
<comment type="caution">
    <text evidence="3">The sequence shown here is derived from an EMBL/GenBank/DDBJ whole genome shotgun (WGS) entry which is preliminary data.</text>
</comment>
<proteinExistence type="predicted"/>
<gene>
    <name evidence="3" type="ORF">PBF_16089</name>
</gene>
<dbReference type="GO" id="GO:0009253">
    <property type="term" value="P:peptidoglycan catabolic process"/>
    <property type="evidence" value="ECO:0007669"/>
    <property type="project" value="InterPro"/>
</dbReference>
<dbReference type="EMBL" id="APVL01000011">
    <property type="protein sequence ID" value="EWG10234.1"/>
    <property type="molecule type" value="Genomic_DNA"/>
</dbReference>
<reference evidence="3 4" key="2">
    <citation type="journal article" date="2016" name="Sci. Rep.">
        <title>A novel serine protease, Sep1, from Bacillus firmus DS-1 has nematicidal activity and degrades multiple intestinal-associated nematode proteins.</title>
        <authorList>
            <person name="Geng C."/>
            <person name="Nie X."/>
            <person name="Tang Z."/>
            <person name="Zhang Y."/>
            <person name="Lin J."/>
            <person name="Sun M."/>
            <person name="Peng D."/>
        </authorList>
    </citation>
    <scope>NUCLEOTIDE SEQUENCE [LARGE SCALE GENOMIC DNA]</scope>
    <source>
        <strain evidence="3 4">DS1</strain>
    </source>
</reference>
<dbReference type="Gene3D" id="3.40.630.40">
    <property type="entry name" value="Zn-dependent exopeptidases"/>
    <property type="match status" value="1"/>
</dbReference>
<sequence length="33" mass="3494">MKLYLDPGHGGTDPGAQGNGIREKDIALISQKI</sequence>
<name>W7LE19_CYTFI</name>
<dbReference type="InterPro" id="IPR002508">
    <property type="entry name" value="MurNAc-LAA_cat"/>
</dbReference>